<keyword evidence="10" id="KW-1133">Transmembrane helix</keyword>
<keyword evidence="3 8" id="KW-0349">Heme</keyword>
<keyword evidence="5 9" id="KW-0560">Oxidoreductase</keyword>
<sequence>MFLSVFAQSSYNPYYRIALSAEVFGHTTMVPLFLTLLPSILLCLFIVSVVIRKARIHLPPGPFGLPVIGHLHLVGTQPVRSLTDLGARYGSLMFLRFGSVPVLVASSPEAARLILRSYDDIFSYRTVPSVSFISFEGKDLLFAQPGPYYKYLRRLAASELFSTKRLHSFRPIIKDEIRGLLEVVADKADCVDLRTILYDAMFTIISRMAISRKANDLRSQSQDDPSSSLQSLLIQSIEILGVVNVGDYIPWLAWMDLQGCSRRTKAITRNLKAIWQEIIDDRRKRRLSRESGIEDADFLDVLLTASTQDEVEITDIGIMGVLTNMFGAAIDTSSLTIEWALAELLMHPRILKKAQKELQAIAKSARLMQESDIVDLPYLRAIVKETMRLHPVVPLLVPHMASQDCKVSGYDIPSGTQTFINVWAIGRDPNVWEDPLIFYPERFMDSSVDLRGQHFELIPFGSGRRACPGLNLGLNNVHLMLANLLHAFEWEKLGEVDLSPNLSIALSLANHLLAKATLKIPRFLIEFTPS</sequence>
<dbReference type="GO" id="GO:0005506">
    <property type="term" value="F:iron ion binding"/>
    <property type="evidence" value="ECO:0007669"/>
    <property type="project" value="InterPro"/>
</dbReference>
<keyword evidence="10" id="KW-0812">Transmembrane</keyword>
<evidence type="ECO:0000256" key="6">
    <source>
        <dbReference type="ARBA" id="ARBA00023004"/>
    </source>
</evidence>
<dbReference type="PRINTS" id="PR00385">
    <property type="entry name" value="P450"/>
</dbReference>
<dbReference type="PANTHER" id="PTHR47944">
    <property type="entry name" value="CYTOCHROME P450 98A9"/>
    <property type="match status" value="1"/>
</dbReference>
<reference evidence="11" key="1">
    <citation type="submission" date="2021-08" db="EMBL/GenBank/DDBJ databases">
        <title>WGS assembly of Ceratopteris richardii.</title>
        <authorList>
            <person name="Marchant D.B."/>
            <person name="Chen G."/>
            <person name="Jenkins J."/>
            <person name="Shu S."/>
            <person name="Leebens-Mack J."/>
            <person name="Grimwood J."/>
            <person name="Schmutz J."/>
            <person name="Soltis P."/>
            <person name="Soltis D."/>
            <person name="Chen Z.-H."/>
        </authorList>
    </citation>
    <scope>NUCLEOTIDE SEQUENCE</scope>
    <source>
        <strain evidence="11">Whitten #5841</strain>
        <tissue evidence="11">Leaf</tissue>
    </source>
</reference>
<organism evidence="11 12">
    <name type="scientific">Ceratopteris richardii</name>
    <name type="common">Triangle waterfern</name>
    <dbReference type="NCBI Taxonomy" id="49495"/>
    <lineage>
        <taxon>Eukaryota</taxon>
        <taxon>Viridiplantae</taxon>
        <taxon>Streptophyta</taxon>
        <taxon>Embryophyta</taxon>
        <taxon>Tracheophyta</taxon>
        <taxon>Polypodiopsida</taxon>
        <taxon>Polypodiidae</taxon>
        <taxon>Polypodiales</taxon>
        <taxon>Pteridineae</taxon>
        <taxon>Pteridaceae</taxon>
        <taxon>Parkerioideae</taxon>
        <taxon>Ceratopteris</taxon>
    </lineage>
</organism>
<evidence type="ECO:0000256" key="3">
    <source>
        <dbReference type="ARBA" id="ARBA00022617"/>
    </source>
</evidence>
<dbReference type="Pfam" id="PF00067">
    <property type="entry name" value="p450"/>
    <property type="match status" value="1"/>
</dbReference>
<feature type="transmembrane region" description="Helical" evidence="10">
    <location>
        <begin position="29"/>
        <end position="51"/>
    </location>
</feature>
<dbReference type="PROSITE" id="PS00086">
    <property type="entry name" value="CYTOCHROME_P450"/>
    <property type="match status" value="1"/>
</dbReference>
<dbReference type="GO" id="GO:0004497">
    <property type="term" value="F:monooxygenase activity"/>
    <property type="evidence" value="ECO:0007669"/>
    <property type="project" value="UniProtKB-KW"/>
</dbReference>
<evidence type="ECO:0000256" key="7">
    <source>
        <dbReference type="ARBA" id="ARBA00023033"/>
    </source>
</evidence>
<dbReference type="SUPFAM" id="SSF48264">
    <property type="entry name" value="Cytochrome P450"/>
    <property type="match status" value="1"/>
</dbReference>
<dbReference type="CDD" id="cd20618">
    <property type="entry name" value="CYP71_clan"/>
    <property type="match status" value="1"/>
</dbReference>
<evidence type="ECO:0000256" key="8">
    <source>
        <dbReference type="PIRSR" id="PIRSR602401-1"/>
    </source>
</evidence>
<evidence type="ECO:0000256" key="9">
    <source>
        <dbReference type="RuleBase" id="RU000461"/>
    </source>
</evidence>
<evidence type="ECO:0008006" key="13">
    <source>
        <dbReference type="Google" id="ProtNLM"/>
    </source>
</evidence>
<comment type="cofactor">
    <cofactor evidence="1 8">
        <name>heme</name>
        <dbReference type="ChEBI" id="CHEBI:30413"/>
    </cofactor>
</comment>
<dbReference type="OrthoDB" id="2789670at2759"/>
<keyword evidence="4 8" id="KW-0479">Metal-binding</keyword>
<dbReference type="PRINTS" id="PR00463">
    <property type="entry name" value="EP450I"/>
</dbReference>
<evidence type="ECO:0000313" key="11">
    <source>
        <dbReference type="EMBL" id="KAH7285727.1"/>
    </source>
</evidence>
<comment type="similarity">
    <text evidence="2 9">Belongs to the cytochrome P450 family.</text>
</comment>
<dbReference type="InterPro" id="IPR036396">
    <property type="entry name" value="Cyt_P450_sf"/>
</dbReference>
<evidence type="ECO:0000256" key="10">
    <source>
        <dbReference type="SAM" id="Phobius"/>
    </source>
</evidence>
<dbReference type="Gene3D" id="1.10.630.10">
    <property type="entry name" value="Cytochrome P450"/>
    <property type="match status" value="1"/>
</dbReference>
<keyword evidence="12" id="KW-1185">Reference proteome</keyword>
<dbReference type="PANTHER" id="PTHR47944:SF4">
    <property type="entry name" value="OS09G0441700 PROTEIN"/>
    <property type="match status" value="1"/>
</dbReference>
<evidence type="ECO:0000256" key="1">
    <source>
        <dbReference type="ARBA" id="ARBA00001971"/>
    </source>
</evidence>
<dbReference type="GO" id="GO:0044550">
    <property type="term" value="P:secondary metabolite biosynthetic process"/>
    <property type="evidence" value="ECO:0007669"/>
    <property type="project" value="UniProtKB-ARBA"/>
</dbReference>
<dbReference type="InterPro" id="IPR002401">
    <property type="entry name" value="Cyt_P450_E_grp-I"/>
</dbReference>
<dbReference type="AlphaFoldDB" id="A0A8T2QNZ9"/>
<dbReference type="GO" id="GO:0016705">
    <property type="term" value="F:oxidoreductase activity, acting on paired donors, with incorporation or reduction of molecular oxygen"/>
    <property type="evidence" value="ECO:0007669"/>
    <property type="project" value="InterPro"/>
</dbReference>
<comment type="caution">
    <text evidence="11">The sequence shown here is derived from an EMBL/GenBank/DDBJ whole genome shotgun (WGS) entry which is preliminary data.</text>
</comment>
<proteinExistence type="inferred from homology"/>
<dbReference type="EMBL" id="CM035438">
    <property type="protein sequence ID" value="KAH7285727.1"/>
    <property type="molecule type" value="Genomic_DNA"/>
</dbReference>
<feature type="binding site" description="axial binding residue" evidence="8">
    <location>
        <position position="467"/>
    </location>
    <ligand>
        <name>heme</name>
        <dbReference type="ChEBI" id="CHEBI:30413"/>
    </ligand>
    <ligandPart>
        <name>Fe</name>
        <dbReference type="ChEBI" id="CHEBI:18248"/>
    </ligandPart>
</feature>
<keyword evidence="7 9" id="KW-0503">Monooxygenase</keyword>
<dbReference type="InterPro" id="IPR001128">
    <property type="entry name" value="Cyt_P450"/>
</dbReference>
<evidence type="ECO:0000313" key="12">
    <source>
        <dbReference type="Proteomes" id="UP000825935"/>
    </source>
</evidence>
<keyword evidence="6 8" id="KW-0408">Iron</keyword>
<evidence type="ECO:0000256" key="5">
    <source>
        <dbReference type="ARBA" id="ARBA00023002"/>
    </source>
</evidence>
<dbReference type="InterPro" id="IPR017972">
    <property type="entry name" value="Cyt_P450_CS"/>
</dbReference>
<protein>
    <recommendedName>
        <fullName evidence="13">Cytochrome P450</fullName>
    </recommendedName>
</protein>
<evidence type="ECO:0000256" key="2">
    <source>
        <dbReference type="ARBA" id="ARBA00010617"/>
    </source>
</evidence>
<dbReference type="GO" id="GO:0020037">
    <property type="term" value="F:heme binding"/>
    <property type="evidence" value="ECO:0007669"/>
    <property type="project" value="InterPro"/>
</dbReference>
<dbReference type="Proteomes" id="UP000825935">
    <property type="component" value="Chromosome 33"/>
</dbReference>
<dbReference type="FunFam" id="1.10.630.10:FF:000126">
    <property type="entry name" value="Predicted protein"/>
    <property type="match status" value="1"/>
</dbReference>
<keyword evidence="10" id="KW-0472">Membrane</keyword>
<accession>A0A8T2QNZ9</accession>
<gene>
    <name evidence="11" type="ORF">KP509_33G042900</name>
</gene>
<evidence type="ECO:0000256" key="4">
    <source>
        <dbReference type="ARBA" id="ARBA00022723"/>
    </source>
</evidence>
<name>A0A8T2QNZ9_CERRI</name>